<dbReference type="InterPro" id="IPR049751">
    <property type="entry name" value="TraI/MobA_relaxases"/>
</dbReference>
<evidence type="ECO:0000313" key="4">
    <source>
        <dbReference type="EMBL" id="SIO61565.1"/>
    </source>
</evidence>
<organism evidence="4 5">
    <name type="scientific">Paraburkholderia phenazinium</name>
    <dbReference type="NCBI Taxonomy" id="60549"/>
    <lineage>
        <taxon>Bacteria</taxon>
        <taxon>Pseudomonadati</taxon>
        <taxon>Pseudomonadota</taxon>
        <taxon>Betaproteobacteria</taxon>
        <taxon>Burkholderiales</taxon>
        <taxon>Burkholderiaceae</taxon>
        <taxon>Paraburkholderia</taxon>
    </lineage>
</organism>
<feature type="domain" description="MobA/VirD2-like nuclease" evidence="2">
    <location>
        <begin position="25"/>
        <end position="160"/>
    </location>
</feature>
<dbReference type="Pfam" id="PF22863">
    <property type="entry name" value="TraI_middle"/>
    <property type="match status" value="1"/>
</dbReference>
<feature type="region of interest" description="Disordered" evidence="1">
    <location>
        <begin position="417"/>
        <end position="452"/>
    </location>
</feature>
<protein>
    <submittedName>
        <fullName evidence="4">Relaxase/Mobilisation nuclease domain-containing protein</fullName>
    </submittedName>
</protein>
<dbReference type="OrthoDB" id="279005at2"/>
<dbReference type="InterPro" id="IPR005094">
    <property type="entry name" value="Endonuclease_MobA/VirD2"/>
</dbReference>
<sequence>MNIKKIKNPDRRASKAKRITELIRYCLNPDDGEGAEKCVYSGALGFLTDGRAAWTAEMIALSEEAVRSKDTVSHFVMSWPESETPSKKQIDEAMAIFLRAMGFAGHQAIYAAHTDTDNFHVHVVVNRVHPETHKMVAVNKGFDLEAIHMAIARIDSVQGWKRSPNARYYVDDSGTVERVGGRRSAIRREPGYKKQDQENRTGEKSVERMAIERAAPIILAAKSWQELHERLAAEGFRYERKGSGAVVFLGDIPVKASNVHRSATLSKMEKRLGAFESAGERIEVRPRVAEPLMPGFEMWAEYNTSRKQQASARKSSLFELRRRHAREKEALALRQRRYREVLLRPPGRNWRGHGVALNALRSVLKDEQDLERAALAAFHKDERVRLAERFPPAPSFEEFLRARGREDLAERWRHRNGYEIDDTEAPPADTGRSNPGTNHLGGSHTPAKQASKYTFKVVPQRTLTGSTMFRIPVTVVKRMRPHDGLDRAGRHFDLFDLTGNLVARVSGDRDQVVVDATDVVLAAKLALHHAAHTGWTECWIDGDIDFRRTVAAMADARMPPVAIFDRAGLPLNQTAVGRALSFGDMTEVGVLQAGGVDDWENIEDQEYIGDVDRPRG</sequence>
<feature type="domain" description="TraI-like middle" evidence="3">
    <location>
        <begin position="193"/>
        <end position="277"/>
    </location>
</feature>
<dbReference type="NCBIfam" id="NF041893">
    <property type="entry name" value="TraI_MobP_relax"/>
    <property type="match status" value="1"/>
</dbReference>
<dbReference type="EMBL" id="FSRU01000002">
    <property type="protein sequence ID" value="SIO61565.1"/>
    <property type="molecule type" value="Genomic_DNA"/>
</dbReference>
<accession>A0A1N6KYI9</accession>
<dbReference type="AlphaFoldDB" id="A0A1N6KYI9"/>
<keyword evidence="5" id="KW-1185">Reference proteome</keyword>
<dbReference type="InterPro" id="IPR054462">
    <property type="entry name" value="TraI_M"/>
</dbReference>
<name>A0A1N6KYI9_9BURK</name>
<evidence type="ECO:0000313" key="5">
    <source>
        <dbReference type="Proteomes" id="UP000185151"/>
    </source>
</evidence>
<feature type="compositionally biased region" description="Basic and acidic residues" evidence="1">
    <location>
        <begin position="186"/>
        <end position="205"/>
    </location>
</feature>
<evidence type="ECO:0000259" key="2">
    <source>
        <dbReference type="Pfam" id="PF03432"/>
    </source>
</evidence>
<evidence type="ECO:0000259" key="3">
    <source>
        <dbReference type="Pfam" id="PF22863"/>
    </source>
</evidence>
<reference evidence="4 5" key="1">
    <citation type="submission" date="2016-11" db="EMBL/GenBank/DDBJ databases">
        <authorList>
            <person name="Jaros S."/>
            <person name="Januszkiewicz K."/>
            <person name="Wedrychowicz H."/>
        </authorList>
    </citation>
    <scope>NUCLEOTIDE SEQUENCE [LARGE SCALE GENOMIC DNA]</scope>
    <source>
        <strain evidence="4 5">GAS95</strain>
    </source>
</reference>
<proteinExistence type="predicted"/>
<dbReference type="Pfam" id="PF03432">
    <property type="entry name" value="Relaxase"/>
    <property type="match status" value="1"/>
</dbReference>
<gene>
    <name evidence="4" type="ORF">SAMN05444165_5271</name>
</gene>
<evidence type="ECO:0000256" key="1">
    <source>
        <dbReference type="SAM" id="MobiDB-lite"/>
    </source>
</evidence>
<feature type="region of interest" description="Disordered" evidence="1">
    <location>
        <begin position="185"/>
        <end position="205"/>
    </location>
</feature>
<dbReference type="Proteomes" id="UP000185151">
    <property type="component" value="Unassembled WGS sequence"/>
</dbReference>